<dbReference type="EMBL" id="ML743601">
    <property type="protein sequence ID" value="KAE8134711.1"/>
    <property type="molecule type" value="Genomic_DNA"/>
</dbReference>
<keyword evidence="5" id="KW-1185">Reference proteome</keyword>
<dbReference type="OrthoDB" id="5425637at2759"/>
<keyword evidence="3" id="KW-0732">Signal</keyword>
<gene>
    <name evidence="4" type="ORF">BDV38DRAFT_285661</name>
</gene>
<reference evidence="4 5" key="1">
    <citation type="submission" date="2019-04" db="EMBL/GenBank/DDBJ databases">
        <title>Friends and foes A comparative genomics study of 23 Aspergillus species from section Flavi.</title>
        <authorList>
            <consortium name="DOE Joint Genome Institute"/>
            <person name="Kjaerbolling I."/>
            <person name="Vesth T."/>
            <person name="Frisvad J.C."/>
            <person name="Nybo J.L."/>
            <person name="Theobald S."/>
            <person name="Kildgaard S."/>
            <person name="Isbrandt T."/>
            <person name="Kuo A."/>
            <person name="Sato A."/>
            <person name="Lyhne E.K."/>
            <person name="Kogle M.E."/>
            <person name="Wiebenga A."/>
            <person name="Kun R.S."/>
            <person name="Lubbers R.J."/>
            <person name="Makela M.R."/>
            <person name="Barry K."/>
            <person name="Chovatia M."/>
            <person name="Clum A."/>
            <person name="Daum C."/>
            <person name="Haridas S."/>
            <person name="He G."/>
            <person name="LaButti K."/>
            <person name="Lipzen A."/>
            <person name="Mondo S."/>
            <person name="Riley R."/>
            <person name="Salamov A."/>
            <person name="Simmons B.A."/>
            <person name="Magnuson J.K."/>
            <person name="Henrissat B."/>
            <person name="Mortensen U.H."/>
            <person name="Larsen T.O."/>
            <person name="Devries R.P."/>
            <person name="Grigoriev I.V."/>
            <person name="Machida M."/>
            <person name="Baker S.E."/>
            <person name="Andersen M.R."/>
        </authorList>
    </citation>
    <scope>NUCLEOTIDE SEQUENCE [LARGE SCALE GENOMIC DNA]</scope>
    <source>
        <strain evidence="4 5">CBS 117625</strain>
    </source>
</reference>
<dbReference type="AlphaFoldDB" id="A0A5N6SLZ2"/>
<evidence type="ECO:0000256" key="1">
    <source>
        <dbReference type="SAM" id="MobiDB-lite"/>
    </source>
</evidence>
<dbReference type="Proteomes" id="UP000325672">
    <property type="component" value="Unassembled WGS sequence"/>
</dbReference>
<evidence type="ECO:0000256" key="3">
    <source>
        <dbReference type="SAM" id="SignalP"/>
    </source>
</evidence>
<organism evidence="4 5">
    <name type="scientific">Aspergillus pseudotamarii</name>
    <dbReference type="NCBI Taxonomy" id="132259"/>
    <lineage>
        <taxon>Eukaryota</taxon>
        <taxon>Fungi</taxon>
        <taxon>Dikarya</taxon>
        <taxon>Ascomycota</taxon>
        <taxon>Pezizomycotina</taxon>
        <taxon>Eurotiomycetes</taxon>
        <taxon>Eurotiomycetidae</taxon>
        <taxon>Eurotiales</taxon>
        <taxon>Aspergillaceae</taxon>
        <taxon>Aspergillus</taxon>
        <taxon>Aspergillus subgen. Circumdati</taxon>
    </lineage>
</organism>
<evidence type="ECO:0008006" key="6">
    <source>
        <dbReference type="Google" id="ProtNLM"/>
    </source>
</evidence>
<keyword evidence="2" id="KW-1133">Transmembrane helix</keyword>
<keyword evidence="2" id="KW-0812">Transmembrane</keyword>
<dbReference type="GeneID" id="43644740"/>
<feature type="transmembrane region" description="Helical" evidence="2">
    <location>
        <begin position="45"/>
        <end position="63"/>
    </location>
</feature>
<dbReference type="RefSeq" id="XP_031910774.1">
    <property type="nucleotide sequence ID" value="XM_032060530.1"/>
</dbReference>
<evidence type="ECO:0000313" key="4">
    <source>
        <dbReference type="EMBL" id="KAE8134711.1"/>
    </source>
</evidence>
<sequence>MPWESAFSCIILATLTAQSRAQGLITDVEGEGYGPKPSSSSMSAGMIVLCVVAGIVVLIGSPFSKTPIAPIPALCYLGMFTDPSHSAVSTTILFIIAKRRQWAMREVITRSARRATQAIKTPLSARFPRSQVARGMDSEFPTNRAEERSQKLKVNPKHNDIEKNSLITETEKARKGGNGRTWRSLFPSGHS</sequence>
<feature type="compositionally biased region" description="Basic and acidic residues" evidence="1">
    <location>
        <begin position="157"/>
        <end position="174"/>
    </location>
</feature>
<feature type="region of interest" description="Disordered" evidence="1">
    <location>
        <begin position="132"/>
        <end position="191"/>
    </location>
</feature>
<name>A0A5N6SLZ2_ASPPS</name>
<protein>
    <recommendedName>
        <fullName evidence="6">Amino acid permease/ SLC12A domain-containing protein</fullName>
    </recommendedName>
</protein>
<feature type="signal peptide" evidence="3">
    <location>
        <begin position="1"/>
        <end position="21"/>
    </location>
</feature>
<keyword evidence="2" id="KW-0472">Membrane</keyword>
<proteinExistence type="predicted"/>
<feature type="chain" id="PRO_5024913884" description="Amino acid permease/ SLC12A domain-containing protein" evidence="3">
    <location>
        <begin position="22"/>
        <end position="191"/>
    </location>
</feature>
<evidence type="ECO:0000313" key="5">
    <source>
        <dbReference type="Proteomes" id="UP000325672"/>
    </source>
</evidence>
<accession>A0A5N6SLZ2</accession>
<evidence type="ECO:0000256" key="2">
    <source>
        <dbReference type="SAM" id="Phobius"/>
    </source>
</evidence>